<dbReference type="SMART" id="SM00052">
    <property type="entry name" value="EAL"/>
    <property type="match status" value="1"/>
</dbReference>
<reference evidence="2 3" key="1">
    <citation type="submission" date="2019-11" db="EMBL/GenBank/DDBJ databases">
        <authorList>
            <person name="Jiang L.-Q."/>
        </authorList>
    </citation>
    <scope>NUCLEOTIDE SEQUENCE [LARGE SCALE GENOMIC DNA]</scope>
    <source>
        <strain evidence="2 3">YIM 132087</strain>
    </source>
</reference>
<dbReference type="Pfam" id="PF10069">
    <property type="entry name" value="DICT"/>
    <property type="match status" value="1"/>
</dbReference>
<dbReference type="InterPro" id="IPR019278">
    <property type="entry name" value="DICT_dom"/>
</dbReference>
<gene>
    <name evidence="2" type="ORF">GIS00_13625</name>
</gene>
<dbReference type="Proteomes" id="UP000460221">
    <property type="component" value="Unassembled WGS sequence"/>
</dbReference>
<evidence type="ECO:0000259" key="1">
    <source>
        <dbReference type="SMART" id="SM00052"/>
    </source>
</evidence>
<evidence type="ECO:0000313" key="3">
    <source>
        <dbReference type="Proteomes" id="UP000460221"/>
    </source>
</evidence>
<dbReference type="AlphaFoldDB" id="A0A7K1FNU5"/>
<comment type="caution">
    <text evidence="2">The sequence shown here is derived from an EMBL/GenBank/DDBJ whole genome shotgun (WGS) entry which is preliminary data.</text>
</comment>
<evidence type="ECO:0000313" key="2">
    <source>
        <dbReference type="EMBL" id="MTD14979.1"/>
    </source>
</evidence>
<keyword evidence="3" id="KW-1185">Reference proteome</keyword>
<sequence>MSVLLPDGDNQLEDIFGSEAVRTGLVPVVRLSDRQVVAVEVVVAGPAGSALADPDLLESAARDTGMTAELDAARWSGAAATIAGAELPAGLPVLIKVDAETLLQAPDPADLGVDRGVLVLPQDALLGHPARIVRLVDHARAQGWSIGVDRVGQDARGLALLPLLEPDLLILQPEAIAGSGDLATAQLVHAVAAHAERTGAVVMAAGVDDAGRHRAAQAMGATVGRGRHHVRARWDARHRFLQLGDEPRRRTRASSPYALAAAGREELLADKRLLIEMSKYLEMAAQSVQPVLMLGTFQHVRHFTPHTALRWEYVAGVAALAAAFGEGIGPRPATGVRGVDLDPDDPVRGEWTVLVLAPHFASVLSARDLGDGGPDLERRFRYVLSHDRDLVVSIARALLTRVPDAQPA</sequence>
<accession>A0A7K1FNU5</accession>
<dbReference type="InterPro" id="IPR035919">
    <property type="entry name" value="EAL_sf"/>
</dbReference>
<dbReference type="EMBL" id="WLYK01000005">
    <property type="protein sequence ID" value="MTD14979.1"/>
    <property type="molecule type" value="Genomic_DNA"/>
</dbReference>
<dbReference type="InterPro" id="IPR001633">
    <property type="entry name" value="EAL_dom"/>
</dbReference>
<dbReference type="RefSeq" id="WP_154768970.1">
    <property type="nucleotide sequence ID" value="NZ_WLYK01000005.1"/>
</dbReference>
<dbReference type="Pfam" id="PF00563">
    <property type="entry name" value="EAL"/>
    <property type="match status" value="1"/>
</dbReference>
<feature type="domain" description="EAL" evidence="1">
    <location>
        <begin position="4"/>
        <end position="237"/>
    </location>
</feature>
<dbReference type="SUPFAM" id="SSF141868">
    <property type="entry name" value="EAL domain-like"/>
    <property type="match status" value="1"/>
</dbReference>
<protein>
    <submittedName>
        <fullName evidence="2">EAL domain-containing protein</fullName>
    </submittedName>
</protein>
<proteinExistence type="predicted"/>
<dbReference type="Gene3D" id="3.20.20.450">
    <property type="entry name" value="EAL domain"/>
    <property type="match status" value="1"/>
</dbReference>
<organism evidence="2 3">
    <name type="scientific">Nakamurella alba</name>
    <dbReference type="NCBI Taxonomy" id="2665158"/>
    <lineage>
        <taxon>Bacteria</taxon>
        <taxon>Bacillati</taxon>
        <taxon>Actinomycetota</taxon>
        <taxon>Actinomycetes</taxon>
        <taxon>Nakamurellales</taxon>
        <taxon>Nakamurellaceae</taxon>
        <taxon>Nakamurella</taxon>
    </lineage>
</organism>
<name>A0A7K1FNU5_9ACTN</name>